<keyword evidence="3" id="KW-1185">Reference proteome</keyword>
<evidence type="ECO:0000256" key="1">
    <source>
        <dbReference type="SAM" id="Phobius"/>
    </source>
</evidence>
<feature type="transmembrane region" description="Helical" evidence="1">
    <location>
        <begin position="161"/>
        <end position="192"/>
    </location>
</feature>
<evidence type="ECO:0008006" key="4">
    <source>
        <dbReference type="Google" id="ProtNLM"/>
    </source>
</evidence>
<evidence type="ECO:0000313" key="2">
    <source>
        <dbReference type="EMBL" id="KNZ40842.1"/>
    </source>
</evidence>
<comment type="caution">
    <text evidence="2">The sequence shown here is derived from an EMBL/GenBank/DDBJ whole genome shotgun (WGS) entry which is preliminary data.</text>
</comment>
<accession>A0A0L6TXQ7</accession>
<organism evidence="2 3">
    <name type="scientific">Acetobacterium bakii</name>
    <dbReference type="NCBI Taxonomy" id="52689"/>
    <lineage>
        <taxon>Bacteria</taxon>
        <taxon>Bacillati</taxon>
        <taxon>Bacillota</taxon>
        <taxon>Clostridia</taxon>
        <taxon>Eubacteriales</taxon>
        <taxon>Eubacteriaceae</taxon>
        <taxon>Acetobacterium</taxon>
    </lineage>
</organism>
<keyword evidence="1" id="KW-1133">Transmembrane helix</keyword>
<feature type="transmembrane region" description="Helical" evidence="1">
    <location>
        <begin position="85"/>
        <end position="108"/>
    </location>
</feature>
<feature type="transmembrane region" description="Helical" evidence="1">
    <location>
        <begin position="128"/>
        <end position="149"/>
    </location>
</feature>
<gene>
    <name evidence="2" type="ORF">AKG39_15415</name>
</gene>
<dbReference type="STRING" id="52689.AKG39_15415"/>
<dbReference type="EMBL" id="LGYO01000042">
    <property type="protein sequence ID" value="KNZ40842.1"/>
    <property type="molecule type" value="Genomic_DNA"/>
</dbReference>
<protein>
    <recommendedName>
        <fullName evidence="4">ABC transporter permease</fullName>
    </recommendedName>
</protein>
<dbReference type="AlphaFoldDB" id="A0A0L6TXQ7"/>
<sequence>MKNLLRYHFKVFLKSNKLLVPFLIYLFYLFTAYGIIPYSIVSSFSESAWVVFFIMTYVGFSYTEVENPVTEQLVLLKVKNDNLYYLSRIVVLLIVGIIMSVIGMLYPVISNIYNSSQLFTRELLLSDIMFGLALHCMMGFLGAMTGALFHPRIIKNRKIAILMVFFAAVLAVAKGALIEEVPFIGFITWIFPPVYDILVTFTNNEYFSLQTIAIPFLWGLLYGTALMFVQIYVLKKNKF</sequence>
<dbReference type="OrthoDB" id="1652015at2"/>
<reference evidence="3" key="1">
    <citation type="submission" date="2015-07" db="EMBL/GenBank/DDBJ databases">
        <title>Draft genome sequence of Acetobacterium bakii DSM 8293, a potential psychrophilic chemical producer through syngas fermentation.</title>
        <authorList>
            <person name="Song Y."/>
            <person name="Hwang S."/>
            <person name="Cho B.-K."/>
        </authorList>
    </citation>
    <scope>NUCLEOTIDE SEQUENCE [LARGE SCALE GENOMIC DNA]</scope>
    <source>
        <strain evidence="3">DSM 8239</strain>
    </source>
</reference>
<feature type="transmembrane region" description="Helical" evidence="1">
    <location>
        <begin position="47"/>
        <end position="65"/>
    </location>
</feature>
<evidence type="ECO:0000313" key="3">
    <source>
        <dbReference type="Proteomes" id="UP000036873"/>
    </source>
</evidence>
<feature type="transmembrane region" description="Helical" evidence="1">
    <location>
        <begin position="212"/>
        <end position="234"/>
    </location>
</feature>
<dbReference type="Proteomes" id="UP000036873">
    <property type="component" value="Unassembled WGS sequence"/>
</dbReference>
<dbReference type="RefSeq" id="WP_050741300.1">
    <property type="nucleotide sequence ID" value="NZ_LGYO01000042.1"/>
</dbReference>
<keyword evidence="1" id="KW-0812">Transmembrane</keyword>
<name>A0A0L6TXQ7_9FIRM</name>
<proteinExistence type="predicted"/>
<feature type="transmembrane region" description="Helical" evidence="1">
    <location>
        <begin position="20"/>
        <end position="41"/>
    </location>
</feature>
<keyword evidence="1" id="KW-0472">Membrane</keyword>